<feature type="transmembrane region" description="Helical" evidence="1">
    <location>
        <begin position="43"/>
        <end position="64"/>
    </location>
</feature>
<accession>A0A6C0HTN9</accession>
<organism evidence="3">
    <name type="scientific">viral metagenome</name>
    <dbReference type="NCBI Taxonomy" id="1070528"/>
    <lineage>
        <taxon>unclassified sequences</taxon>
        <taxon>metagenomes</taxon>
        <taxon>organismal metagenomes</taxon>
    </lineage>
</organism>
<evidence type="ECO:0000259" key="2">
    <source>
        <dbReference type="SMART" id="SM00014"/>
    </source>
</evidence>
<sequence length="176" mass="21059">MVFEVVKKESRKITDFIFALGYFSEIIMILLVIYLLHSKLFYTIYYLFFILLSGYLNTIFKSIIKEERPDNYKKFLFSEHFSRIKSVYGMPSGHSQNVFFSITYLYLTTKEFFYWVQLLLVLAALMFYERLSFHNHTFLQLIVGAIIGIFLAYLVVLLREQIEIKFINRKNPINPH</sequence>
<dbReference type="PANTHER" id="PTHR14969">
    <property type="entry name" value="SPHINGOSINE-1-PHOSPHATE PHOSPHOHYDROLASE"/>
    <property type="match status" value="1"/>
</dbReference>
<dbReference type="GO" id="GO:0042392">
    <property type="term" value="F:sphingosine-1-phosphate phosphatase activity"/>
    <property type="evidence" value="ECO:0007669"/>
    <property type="project" value="TreeGrafter"/>
</dbReference>
<dbReference type="Pfam" id="PF01569">
    <property type="entry name" value="PAP2"/>
    <property type="match status" value="1"/>
</dbReference>
<keyword evidence="1" id="KW-1133">Transmembrane helix</keyword>
<dbReference type="Gene3D" id="1.20.144.10">
    <property type="entry name" value="Phosphatidic acid phosphatase type 2/haloperoxidase"/>
    <property type="match status" value="1"/>
</dbReference>
<keyword evidence="1" id="KW-0472">Membrane</keyword>
<dbReference type="AlphaFoldDB" id="A0A6C0HTN9"/>
<dbReference type="InterPro" id="IPR036938">
    <property type="entry name" value="PAP2/HPO_sf"/>
</dbReference>
<feature type="domain" description="Phosphatidic acid phosphatase type 2/haloperoxidase" evidence="2">
    <location>
        <begin position="43"/>
        <end position="156"/>
    </location>
</feature>
<protein>
    <recommendedName>
        <fullName evidence="2">Phosphatidic acid phosphatase type 2/haloperoxidase domain-containing protein</fullName>
    </recommendedName>
</protein>
<feature type="transmembrane region" description="Helical" evidence="1">
    <location>
        <begin position="112"/>
        <end position="131"/>
    </location>
</feature>
<feature type="transmembrane region" description="Helical" evidence="1">
    <location>
        <begin position="16"/>
        <end position="37"/>
    </location>
</feature>
<name>A0A6C0HTN9_9ZZZZ</name>
<dbReference type="PANTHER" id="PTHR14969:SF13">
    <property type="entry name" value="AT30094P"/>
    <property type="match status" value="1"/>
</dbReference>
<proteinExistence type="predicted"/>
<evidence type="ECO:0000256" key="1">
    <source>
        <dbReference type="SAM" id="Phobius"/>
    </source>
</evidence>
<dbReference type="SMART" id="SM00014">
    <property type="entry name" value="acidPPc"/>
    <property type="match status" value="1"/>
</dbReference>
<feature type="transmembrane region" description="Helical" evidence="1">
    <location>
        <begin position="137"/>
        <end position="158"/>
    </location>
</feature>
<dbReference type="InterPro" id="IPR000326">
    <property type="entry name" value="PAP2/HPO"/>
</dbReference>
<dbReference type="EMBL" id="MN740010">
    <property type="protein sequence ID" value="QHT83506.1"/>
    <property type="molecule type" value="Genomic_DNA"/>
</dbReference>
<keyword evidence="1" id="KW-0812">Transmembrane</keyword>
<reference evidence="3" key="1">
    <citation type="journal article" date="2020" name="Nature">
        <title>Giant virus diversity and host interactions through global metagenomics.</title>
        <authorList>
            <person name="Schulz F."/>
            <person name="Roux S."/>
            <person name="Paez-Espino D."/>
            <person name="Jungbluth S."/>
            <person name="Walsh D.A."/>
            <person name="Denef V.J."/>
            <person name="McMahon K.D."/>
            <person name="Konstantinidis K.T."/>
            <person name="Eloe-Fadrosh E.A."/>
            <person name="Kyrpides N.C."/>
            <person name="Woyke T."/>
        </authorList>
    </citation>
    <scope>NUCLEOTIDE SEQUENCE</scope>
    <source>
        <strain evidence="3">GVMAG-M-3300023184-168</strain>
    </source>
</reference>
<dbReference type="SUPFAM" id="SSF48317">
    <property type="entry name" value="Acid phosphatase/Vanadium-dependent haloperoxidase"/>
    <property type="match status" value="1"/>
</dbReference>
<evidence type="ECO:0000313" key="3">
    <source>
        <dbReference type="EMBL" id="QHT83506.1"/>
    </source>
</evidence>